<accession>A0A543B0Z5</accession>
<dbReference type="InParanoid" id="A0A543B0Z5"/>
<evidence type="ECO:0000313" key="2">
    <source>
        <dbReference type="Proteomes" id="UP000317043"/>
    </source>
</evidence>
<evidence type="ECO:0000313" key="1">
    <source>
        <dbReference type="EMBL" id="TQL78450.1"/>
    </source>
</evidence>
<reference evidence="1 2" key="1">
    <citation type="submission" date="2019-06" db="EMBL/GenBank/DDBJ databases">
        <title>Sequencing the genomes of 1000 actinobacteria strains.</title>
        <authorList>
            <person name="Klenk H.-P."/>
        </authorList>
    </citation>
    <scope>NUCLEOTIDE SEQUENCE [LARGE SCALE GENOMIC DNA]</scope>
    <source>
        <strain evidence="1 2">DSM 45928</strain>
    </source>
</reference>
<organism evidence="1 2">
    <name type="scientific">Stackebrandtia endophytica</name>
    <dbReference type="NCBI Taxonomy" id="1496996"/>
    <lineage>
        <taxon>Bacteria</taxon>
        <taxon>Bacillati</taxon>
        <taxon>Actinomycetota</taxon>
        <taxon>Actinomycetes</taxon>
        <taxon>Glycomycetales</taxon>
        <taxon>Glycomycetaceae</taxon>
        <taxon>Stackebrandtia</taxon>
    </lineage>
</organism>
<protein>
    <submittedName>
        <fullName evidence="1">Uncharacterized protein</fullName>
    </submittedName>
</protein>
<gene>
    <name evidence="1" type="ORF">FB566_4038</name>
</gene>
<dbReference type="AlphaFoldDB" id="A0A543B0Z5"/>
<keyword evidence="2" id="KW-1185">Reference proteome</keyword>
<proteinExistence type="predicted"/>
<dbReference type="Proteomes" id="UP000317043">
    <property type="component" value="Unassembled WGS sequence"/>
</dbReference>
<sequence>MDPATSECQFRRFRRVWPGEAAWLAWVRRSDTIRDAPGAGHRGRALWIELRENHWYGVD</sequence>
<comment type="caution">
    <text evidence="1">The sequence shown here is derived from an EMBL/GenBank/DDBJ whole genome shotgun (WGS) entry which is preliminary data.</text>
</comment>
<dbReference type="EMBL" id="VFOW01000001">
    <property type="protein sequence ID" value="TQL78450.1"/>
    <property type="molecule type" value="Genomic_DNA"/>
</dbReference>
<name>A0A543B0Z5_9ACTN</name>